<protein>
    <submittedName>
        <fullName evidence="1">Phosphoenolpyruvate carboxylase</fullName>
        <ecNumber evidence="1">4.1.1.31</ecNumber>
    </submittedName>
</protein>
<dbReference type="InterPro" id="IPR015813">
    <property type="entry name" value="Pyrv/PenolPyrv_kinase-like_dom"/>
</dbReference>
<dbReference type="GO" id="GO:0006099">
    <property type="term" value="P:tricarboxylic acid cycle"/>
    <property type="evidence" value="ECO:0007669"/>
    <property type="project" value="InterPro"/>
</dbReference>
<dbReference type="InterPro" id="IPR021135">
    <property type="entry name" value="PEP_COase"/>
</dbReference>
<dbReference type="GO" id="GO:0015977">
    <property type="term" value="P:carbon fixation"/>
    <property type="evidence" value="ECO:0007669"/>
    <property type="project" value="InterPro"/>
</dbReference>
<dbReference type="EMBL" id="UOFV01000488">
    <property type="protein sequence ID" value="VAX04678.1"/>
    <property type="molecule type" value="Genomic_DNA"/>
</dbReference>
<dbReference type="GO" id="GO:0008964">
    <property type="term" value="F:phosphoenolpyruvate carboxylase activity"/>
    <property type="evidence" value="ECO:0007669"/>
    <property type="project" value="UniProtKB-EC"/>
</dbReference>
<evidence type="ECO:0000313" key="1">
    <source>
        <dbReference type="EMBL" id="VAX04678.1"/>
    </source>
</evidence>
<accession>A0A3B1AZM5</accession>
<keyword evidence="1" id="KW-0456">Lyase</keyword>
<dbReference type="AlphaFoldDB" id="A0A3B1AZM5"/>
<dbReference type="PANTHER" id="PTHR30523:SF46">
    <property type="entry name" value="PHOSPHOENOLPYRUVATE CARBOXYLASE"/>
    <property type="match status" value="1"/>
</dbReference>
<gene>
    <name evidence="1" type="ORF">MNBD_GAMMA19-964</name>
</gene>
<dbReference type="Pfam" id="PF00311">
    <property type="entry name" value="PEPcase"/>
    <property type="match status" value="1"/>
</dbReference>
<keyword evidence="1" id="KW-0670">Pyruvate</keyword>
<organism evidence="1">
    <name type="scientific">hydrothermal vent metagenome</name>
    <dbReference type="NCBI Taxonomy" id="652676"/>
    <lineage>
        <taxon>unclassified sequences</taxon>
        <taxon>metagenomes</taxon>
        <taxon>ecological metagenomes</taxon>
    </lineage>
</organism>
<dbReference type="PRINTS" id="PR00150">
    <property type="entry name" value="PEPCARBXLASE"/>
</dbReference>
<dbReference type="SUPFAM" id="SSF51621">
    <property type="entry name" value="Phosphoenolpyruvate/pyruvate domain"/>
    <property type="match status" value="1"/>
</dbReference>
<feature type="non-terminal residue" evidence="1">
    <location>
        <position position="1"/>
    </location>
</feature>
<dbReference type="PANTHER" id="PTHR30523">
    <property type="entry name" value="PHOSPHOENOLPYRUVATE CARBOXYLASE"/>
    <property type="match status" value="1"/>
</dbReference>
<proteinExistence type="predicted"/>
<reference evidence="1" key="1">
    <citation type="submission" date="2018-06" db="EMBL/GenBank/DDBJ databases">
        <authorList>
            <person name="Zhirakovskaya E."/>
        </authorList>
    </citation>
    <scope>NUCLEOTIDE SEQUENCE</scope>
</reference>
<sequence length="337" mass="38038">SVWSLYDAQKRVTQLTNAHGVRCRLFHGRGGTVGRGGGPTHEAILSQPEGTVHGQIKFTEQGEVLSFKYSNQETAVYELTMGLTGLIKASANLVQPAAPECKDYLATMDELASTGETAYRQLTDHTEGFLDYFYEGTPVSEIGLMNIGSRPSHRKKGDRAKTSVRAIAWVFGWAQSRHTLPAWFGIGTALEQWRQDDPDRLAQLQKMYQQWPFFRALLSNTQMALFKAEPNIAKEYAKLCVDEKTSKRIYKLFLEEYTRTVAQVLNITGAKQLLEENPVLEVSLTRRNPYLDPLNHIQLTLLRRYRDEALSDEQRASWLNPLLRSINAIAAGMRNTG</sequence>
<dbReference type="EC" id="4.1.1.31" evidence="1"/>
<name>A0A3B1AZM5_9ZZZZ</name>
<dbReference type="GO" id="GO:0005829">
    <property type="term" value="C:cytosol"/>
    <property type="evidence" value="ECO:0007669"/>
    <property type="project" value="TreeGrafter"/>
</dbReference>